<dbReference type="InterPro" id="IPR011545">
    <property type="entry name" value="DEAD/DEAH_box_helicase_dom"/>
</dbReference>
<dbReference type="FunFam" id="3.40.50.300:FF:000008">
    <property type="entry name" value="ATP-dependent RNA helicase RhlB"/>
    <property type="match status" value="1"/>
</dbReference>
<comment type="similarity">
    <text evidence="6">Belongs to the DEAD box helicase family.</text>
</comment>
<evidence type="ECO:0000256" key="1">
    <source>
        <dbReference type="ARBA" id="ARBA00012552"/>
    </source>
</evidence>
<evidence type="ECO:0000313" key="10">
    <source>
        <dbReference type="EMBL" id="RNA22788.1"/>
    </source>
</evidence>
<dbReference type="GO" id="GO:0005524">
    <property type="term" value="F:ATP binding"/>
    <property type="evidence" value="ECO:0007669"/>
    <property type="project" value="UniProtKB-KW"/>
</dbReference>
<evidence type="ECO:0000259" key="8">
    <source>
        <dbReference type="PROSITE" id="PS51192"/>
    </source>
</evidence>
<keyword evidence="11" id="KW-1185">Reference proteome</keyword>
<dbReference type="OrthoDB" id="196131at2759"/>
<feature type="region of interest" description="Disordered" evidence="7">
    <location>
        <begin position="293"/>
        <end position="342"/>
    </location>
</feature>
<organism evidence="10 11">
    <name type="scientific">Brachionus plicatilis</name>
    <name type="common">Marine rotifer</name>
    <name type="synonym">Brachionus muelleri</name>
    <dbReference type="NCBI Taxonomy" id="10195"/>
    <lineage>
        <taxon>Eukaryota</taxon>
        <taxon>Metazoa</taxon>
        <taxon>Spiralia</taxon>
        <taxon>Gnathifera</taxon>
        <taxon>Rotifera</taxon>
        <taxon>Eurotatoria</taxon>
        <taxon>Monogononta</taxon>
        <taxon>Pseudotrocha</taxon>
        <taxon>Ploima</taxon>
        <taxon>Brachionidae</taxon>
        <taxon>Brachionus</taxon>
    </lineage>
</organism>
<dbReference type="EC" id="3.6.4.13" evidence="1"/>
<dbReference type="GO" id="GO:0003724">
    <property type="term" value="F:RNA helicase activity"/>
    <property type="evidence" value="ECO:0007669"/>
    <property type="project" value="UniProtKB-EC"/>
</dbReference>
<dbReference type="SMART" id="SM00490">
    <property type="entry name" value="HELICc"/>
    <property type="match status" value="1"/>
</dbReference>
<evidence type="ECO:0000256" key="5">
    <source>
        <dbReference type="ARBA" id="ARBA00022840"/>
    </source>
</evidence>
<dbReference type="SUPFAM" id="SSF52540">
    <property type="entry name" value="P-loop containing nucleoside triphosphate hydrolases"/>
    <property type="match status" value="1"/>
</dbReference>
<dbReference type="InterPro" id="IPR001650">
    <property type="entry name" value="Helicase_C-like"/>
</dbReference>
<dbReference type="GO" id="GO:0016787">
    <property type="term" value="F:hydrolase activity"/>
    <property type="evidence" value="ECO:0007669"/>
    <property type="project" value="UniProtKB-KW"/>
</dbReference>
<dbReference type="Proteomes" id="UP000276133">
    <property type="component" value="Unassembled WGS sequence"/>
</dbReference>
<dbReference type="AlphaFoldDB" id="A0A3M7RHN6"/>
<dbReference type="PROSITE" id="PS00039">
    <property type="entry name" value="DEAD_ATP_HELICASE"/>
    <property type="match status" value="1"/>
</dbReference>
<dbReference type="Pfam" id="PF00270">
    <property type="entry name" value="DEAD"/>
    <property type="match status" value="1"/>
</dbReference>
<dbReference type="PANTHER" id="PTHR47958">
    <property type="entry name" value="ATP-DEPENDENT RNA HELICASE DBP3"/>
    <property type="match status" value="1"/>
</dbReference>
<gene>
    <name evidence="10" type="ORF">BpHYR1_025287</name>
</gene>
<keyword evidence="2 6" id="KW-0547">Nucleotide-binding</keyword>
<dbReference type="PROSITE" id="PS51194">
    <property type="entry name" value="HELICASE_CTER"/>
    <property type="match status" value="1"/>
</dbReference>
<dbReference type="InterPro" id="IPR014001">
    <property type="entry name" value="Helicase_ATP-bd"/>
</dbReference>
<dbReference type="Gene3D" id="3.40.50.300">
    <property type="entry name" value="P-loop containing nucleotide triphosphate hydrolases"/>
    <property type="match status" value="2"/>
</dbReference>
<name>A0A3M7RHN6_BRAPC</name>
<dbReference type="InterPro" id="IPR027417">
    <property type="entry name" value="P-loop_NTPase"/>
</dbReference>
<comment type="caution">
    <text evidence="10">The sequence shown here is derived from an EMBL/GenBank/DDBJ whole genome shotgun (WGS) entry which is preliminary data.</text>
</comment>
<dbReference type="InterPro" id="IPR000629">
    <property type="entry name" value="RNA-helicase_DEAD-box_CS"/>
</dbReference>
<evidence type="ECO:0000256" key="4">
    <source>
        <dbReference type="ARBA" id="ARBA00022806"/>
    </source>
</evidence>
<reference evidence="10 11" key="1">
    <citation type="journal article" date="2018" name="Sci. Rep.">
        <title>Genomic signatures of local adaptation to the degree of environmental predictability in rotifers.</title>
        <authorList>
            <person name="Franch-Gras L."/>
            <person name="Hahn C."/>
            <person name="Garcia-Roger E.M."/>
            <person name="Carmona M.J."/>
            <person name="Serra M."/>
            <person name="Gomez A."/>
        </authorList>
    </citation>
    <scope>NUCLEOTIDE SEQUENCE [LARGE SCALE GENOMIC DNA]</scope>
    <source>
        <strain evidence="10">HYR1</strain>
    </source>
</reference>
<evidence type="ECO:0000256" key="6">
    <source>
        <dbReference type="RuleBase" id="RU000492"/>
    </source>
</evidence>
<feature type="domain" description="Helicase ATP-binding" evidence="8">
    <location>
        <begin position="1"/>
        <end position="109"/>
    </location>
</feature>
<dbReference type="Pfam" id="PF00271">
    <property type="entry name" value="Helicase_C"/>
    <property type="match status" value="1"/>
</dbReference>
<protein>
    <recommendedName>
        <fullName evidence="1">RNA helicase</fullName>
        <ecNumber evidence="1">3.6.4.13</ecNumber>
    </recommendedName>
</protein>
<dbReference type="GO" id="GO:0003676">
    <property type="term" value="F:nucleic acid binding"/>
    <property type="evidence" value="ECO:0007669"/>
    <property type="project" value="InterPro"/>
</dbReference>
<proteinExistence type="inferred from homology"/>
<keyword evidence="4 6" id="KW-0347">Helicase</keyword>
<dbReference type="EMBL" id="REGN01003401">
    <property type="protein sequence ID" value="RNA22788.1"/>
    <property type="molecule type" value="Genomic_DNA"/>
</dbReference>
<accession>A0A3M7RHN6</accession>
<sequence>MYKGIKSVCIYGGGDRKEQVSVCTRGVEIIIATPGRLYDLISAKIVNVTSVTMLVLDEADRMLDMGFEPQIMKILLDIRPDRQTVMTSATWPEGVRRLATKYLTDPVQLYVGSLDLRAAKTVTQKLEMVRDEEEKSERLMRFISEEMTDADKLIVFVGRKSTADNLSCDLAMKGIQCQAIHGDREQCDREEALEDFKEGLVKILIATDVASRGIDVRDITCVMNYDFPRNIEEYVHRVGRTGRAGRTGTSLTFMVREDWKHAKELIEILKQGEQVVPQSLVDMADRYDAAMRKRAEEGGGRGRGGFRRGGRGGGGGSSGFGGFGGFGGNRRRDGDGNGGFFF</sequence>
<evidence type="ECO:0000256" key="2">
    <source>
        <dbReference type="ARBA" id="ARBA00022741"/>
    </source>
</evidence>
<feature type="compositionally biased region" description="Gly residues" evidence="7">
    <location>
        <begin position="311"/>
        <end position="328"/>
    </location>
</feature>
<feature type="domain" description="Helicase C-terminal" evidence="9">
    <location>
        <begin position="135"/>
        <end position="284"/>
    </location>
</feature>
<evidence type="ECO:0000256" key="7">
    <source>
        <dbReference type="SAM" id="MobiDB-lite"/>
    </source>
</evidence>
<keyword evidence="5 6" id="KW-0067">ATP-binding</keyword>
<evidence type="ECO:0000259" key="9">
    <source>
        <dbReference type="PROSITE" id="PS51194"/>
    </source>
</evidence>
<dbReference type="CDD" id="cd18787">
    <property type="entry name" value="SF2_C_DEAD"/>
    <property type="match status" value="1"/>
</dbReference>
<evidence type="ECO:0000256" key="3">
    <source>
        <dbReference type="ARBA" id="ARBA00022801"/>
    </source>
</evidence>
<dbReference type="PROSITE" id="PS51192">
    <property type="entry name" value="HELICASE_ATP_BIND_1"/>
    <property type="match status" value="1"/>
</dbReference>
<dbReference type="STRING" id="10195.A0A3M7RHN6"/>
<evidence type="ECO:0000313" key="11">
    <source>
        <dbReference type="Proteomes" id="UP000276133"/>
    </source>
</evidence>
<keyword evidence="3 6" id="KW-0378">Hydrolase</keyword>